<keyword evidence="5" id="KW-0802">TPR repeat</keyword>
<feature type="compositionally biased region" description="Gly residues" evidence="7">
    <location>
        <begin position="322"/>
        <end position="331"/>
    </location>
</feature>
<dbReference type="InterPro" id="IPR051677">
    <property type="entry name" value="AfsR-DnrI-RedD_regulator"/>
</dbReference>
<dbReference type="SUPFAM" id="SSF46894">
    <property type="entry name" value="C-terminal effector domain of the bipartite response regulators"/>
    <property type="match status" value="1"/>
</dbReference>
<feature type="region of interest" description="Disordered" evidence="7">
    <location>
        <begin position="304"/>
        <end position="331"/>
    </location>
</feature>
<dbReference type="EMBL" id="BOPF01000012">
    <property type="protein sequence ID" value="GIJ46878.1"/>
    <property type="molecule type" value="Genomic_DNA"/>
</dbReference>
<dbReference type="InterPro" id="IPR016032">
    <property type="entry name" value="Sig_transdc_resp-reg_C-effctor"/>
</dbReference>
<dbReference type="Pfam" id="PF13181">
    <property type="entry name" value="TPR_8"/>
    <property type="match status" value="1"/>
</dbReference>
<sequence length="1103" mass="115776">MTDGYGGRVTVIGTGRLRMLGTLEYRDGDAWAPVPPGQPRTVLAVLMIEAGRTVSADRLVDEIWGERPPRAARNAVQGYVMRLRRLLGDGYALLSRDRGYAIDLADDDLDASVFAREVEMARRRLLDGDLRRGAGMLADALALWRGPALCDVPAGPTVTAESARLEEARLVAVEAHLGARLDLGQHAEITTELRRLVDAHPLREELRAKLMLALYRGGRRADALAAYREGRELLDRDLGLEPGPRLTGLELAILRDAPELAGPERDAGPIVVPAQLPSPVAGFTGRADQLARLDALLPPAALVPSADPPPVALSPTRTASPGGTGSAGGLTPGGAASGVLASGRDGVTVVKAPEPGLTIATVVGTAGVGKSALAAQWAHRVRALFPDGQLHVNLRGYAAGPPLPPLEALHQFLSALGVAADRLPVDLDEAAGLFRSLTAGRRMLLLLDNACEPAQVRPLLPGGAGSMVLVTSRDELGGLIARDGAVRLALSTLTPQEGRALVAGLLPAERTADAAAVDQLVALCGGLPLALRIAAANLDLQPRHTIADHVAELRGDRLGALAVAGDPQVAVRAAFDLSYGALPLGARQLFRLLGLVPGPDIGVAAAAALARTTVAGARSLLGELSRAHLVEEHAPGRYAMHDLLRHYAAARAADELTEAGRRVALAGFFDHHLGTVDAAAARLYPDKLRLPRPTPAEGTTRPTPPETGSRAVADDGSVRPAGGAIAFDDHRRAREWLDTERPNLLAILHHAADHGPPQVGWWLADALRGYFDTSMRLVDWRAAALAGLRCAEADDDVRARVAMRLSAAALHWKRARYTQALDEYAAAASASRAADWADGESAAVGNAGVVYQELGYLERAAESYTRALTINERTGWRPGRANGLNNLGEVLRGLGRLDEATACCAEALEIFRATGSRIGEAGAVTALAAIHRDAGRLPEALRLAREAAVLAGEVFDQRQQADALNTLASIECLLDHFADALRHHRAALELAREFDSPYTEAQSLVGLALAHHGAGESTPAVDVGEEALAAARRAGSVVLESDALAALATVHRGRGDTRAAVASARAALTGYREAGHPLGTARASDLLRELAERATAARGSAGA</sequence>
<dbReference type="PRINTS" id="PR00364">
    <property type="entry name" value="DISEASERSIST"/>
</dbReference>
<dbReference type="SMART" id="SM01043">
    <property type="entry name" value="BTAD"/>
    <property type="match status" value="1"/>
</dbReference>
<dbReference type="SMART" id="SM00028">
    <property type="entry name" value="TPR"/>
    <property type="match status" value="7"/>
</dbReference>
<dbReference type="SMART" id="SM00862">
    <property type="entry name" value="Trans_reg_C"/>
    <property type="match status" value="1"/>
</dbReference>
<dbReference type="PANTHER" id="PTHR35807:SF1">
    <property type="entry name" value="TRANSCRIPTIONAL REGULATOR REDD"/>
    <property type="match status" value="1"/>
</dbReference>
<dbReference type="PROSITE" id="PS51755">
    <property type="entry name" value="OMPR_PHOB"/>
    <property type="match status" value="1"/>
</dbReference>
<dbReference type="InterPro" id="IPR001867">
    <property type="entry name" value="OmpR/PhoB-type_DNA-bd"/>
</dbReference>
<dbReference type="InterPro" id="IPR036388">
    <property type="entry name" value="WH-like_DNA-bd_sf"/>
</dbReference>
<gene>
    <name evidence="9" type="ORF">Val02_37640</name>
</gene>
<dbReference type="Pfam" id="PF13424">
    <property type="entry name" value="TPR_12"/>
    <property type="match status" value="2"/>
</dbReference>
<protein>
    <recommendedName>
        <fullName evidence="8">OmpR/PhoB-type domain-containing protein</fullName>
    </recommendedName>
</protein>
<organism evidence="9 10">
    <name type="scientific">Virgisporangium aliadipatigenens</name>
    <dbReference type="NCBI Taxonomy" id="741659"/>
    <lineage>
        <taxon>Bacteria</taxon>
        <taxon>Bacillati</taxon>
        <taxon>Actinomycetota</taxon>
        <taxon>Actinomycetes</taxon>
        <taxon>Micromonosporales</taxon>
        <taxon>Micromonosporaceae</taxon>
        <taxon>Virgisporangium</taxon>
    </lineage>
</organism>
<evidence type="ECO:0000256" key="3">
    <source>
        <dbReference type="ARBA" id="ARBA00023125"/>
    </source>
</evidence>
<dbReference type="InterPro" id="IPR019734">
    <property type="entry name" value="TPR_rpt"/>
</dbReference>
<dbReference type="AlphaFoldDB" id="A0A8J3YMM1"/>
<accession>A0A8J3YMM1</accession>
<proteinExistence type="inferred from homology"/>
<dbReference type="SUPFAM" id="SSF52540">
    <property type="entry name" value="P-loop containing nucleoside triphosphate hydrolases"/>
    <property type="match status" value="1"/>
</dbReference>
<dbReference type="GO" id="GO:0003677">
    <property type="term" value="F:DNA binding"/>
    <property type="evidence" value="ECO:0007669"/>
    <property type="project" value="UniProtKB-UniRule"/>
</dbReference>
<evidence type="ECO:0000256" key="6">
    <source>
        <dbReference type="PROSITE-ProRule" id="PRU01091"/>
    </source>
</evidence>
<dbReference type="CDD" id="cd15831">
    <property type="entry name" value="BTAD"/>
    <property type="match status" value="1"/>
</dbReference>
<keyword evidence="3 6" id="KW-0238">DNA-binding</keyword>
<evidence type="ECO:0000256" key="4">
    <source>
        <dbReference type="ARBA" id="ARBA00023163"/>
    </source>
</evidence>
<dbReference type="GO" id="GO:0006355">
    <property type="term" value="P:regulation of DNA-templated transcription"/>
    <property type="evidence" value="ECO:0007669"/>
    <property type="project" value="InterPro"/>
</dbReference>
<name>A0A8J3YMM1_9ACTN</name>
<dbReference type="GO" id="GO:0043531">
    <property type="term" value="F:ADP binding"/>
    <property type="evidence" value="ECO:0007669"/>
    <property type="project" value="InterPro"/>
</dbReference>
<keyword evidence="2" id="KW-0805">Transcription regulation</keyword>
<dbReference type="Pfam" id="PF00486">
    <property type="entry name" value="Trans_reg_C"/>
    <property type="match status" value="1"/>
</dbReference>
<dbReference type="Pfam" id="PF03704">
    <property type="entry name" value="BTAD"/>
    <property type="match status" value="1"/>
</dbReference>
<dbReference type="InterPro" id="IPR011990">
    <property type="entry name" value="TPR-like_helical_dom_sf"/>
</dbReference>
<feature type="domain" description="OmpR/PhoB-type" evidence="8">
    <location>
        <begin position="7"/>
        <end position="104"/>
    </location>
</feature>
<dbReference type="Gene3D" id="1.25.40.10">
    <property type="entry name" value="Tetratricopeptide repeat domain"/>
    <property type="match status" value="2"/>
</dbReference>
<feature type="repeat" description="TPR" evidence="5">
    <location>
        <begin position="841"/>
        <end position="874"/>
    </location>
</feature>
<dbReference type="InterPro" id="IPR005158">
    <property type="entry name" value="BTAD"/>
</dbReference>
<dbReference type="SUPFAM" id="SSF48452">
    <property type="entry name" value="TPR-like"/>
    <property type="match status" value="3"/>
</dbReference>
<comment type="caution">
    <text evidence="9">The sequence shown here is derived from an EMBL/GenBank/DDBJ whole genome shotgun (WGS) entry which is preliminary data.</text>
</comment>
<evidence type="ECO:0000313" key="9">
    <source>
        <dbReference type="EMBL" id="GIJ46878.1"/>
    </source>
</evidence>
<evidence type="ECO:0000259" key="8">
    <source>
        <dbReference type="PROSITE" id="PS51755"/>
    </source>
</evidence>
<keyword evidence="4" id="KW-0804">Transcription</keyword>
<keyword evidence="10" id="KW-1185">Reference proteome</keyword>
<evidence type="ECO:0000313" key="10">
    <source>
        <dbReference type="Proteomes" id="UP000619260"/>
    </source>
</evidence>
<dbReference type="Gene3D" id="3.40.50.300">
    <property type="entry name" value="P-loop containing nucleotide triphosphate hydrolases"/>
    <property type="match status" value="1"/>
</dbReference>
<evidence type="ECO:0000256" key="7">
    <source>
        <dbReference type="SAM" id="MobiDB-lite"/>
    </source>
</evidence>
<reference evidence="9" key="1">
    <citation type="submission" date="2021-01" db="EMBL/GenBank/DDBJ databases">
        <title>Whole genome shotgun sequence of Virgisporangium aliadipatigenens NBRC 105644.</title>
        <authorList>
            <person name="Komaki H."/>
            <person name="Tamura T."/>
        </authorList>
    </citation>
    <scope>NUCLEOTIDE SEQUENCE</scope>
    <source>
        <strain evidence="9">NBRC 105644</strain>
    </source>
</reference>
<comment type="similarity">
    <text evidence="1">Belongs to the AfsR/DnrI/RedD regulatory family.</text>
</comment>
<dbReference type="PROSITE" id="PS50005">
    <property type="entry name" value="TPR"/>
    <property type="match status" value="1"/>
</dbReference>
<dbReference type="InterPro" id="IPR027417">
    <property type="entry name" value="P-loop_NTPase"/>
</dbReference>
<evidence type="ECO:0000256" key="5">
    <source>
        <dbReference type="PROSITE-ProRule" id="PRU00339"/>
    </source>
</evidence>
<feature type="region of interest" description="Disordered" evidence="7">
    <location>
        <begin position="688"/>
        <end position="715"/>
    </location>
</feature>
<evidence type="ECO:0000256" key="2">
    <source>
        <dbReference type="ARBA" id="ARBA00023015"/>
    </source>
</evidence>
<dbReference type="Gene3D" id="1.10.10.10">
    <property type="entry name" value="Winged helix-like DNA-binding domain superfamily/Winged helix DNA-binding domain"/>
    <property type="match status" value="1"/>
</dbReference>
<dbReference type="Proteomes" id="UP000619260">
    <property type="component" value="Unassembled WGS sequence"/>
</dbReference>
<dbReference type="PANTHER" id="PTHR35807">
    <property type="entry name" value="TRANSCRIPTIONAL REGULATOR REDD-RELATED"/>
    <property type="match status" value="1"/>
</dbReference>
<feature type="DNA-binding region" description="OmpR/PhoB-type" evidence="6">
    <location>
        <begin position="7"/>
        <end position="104"/>
    </location>
</feature>
<dbReference type="GO" id="GO:0000160">
    <property type="term" value="P:phosphorelay signal transduction system"/>
    <property type="evidence" value="ECO:0007669"/>
    <property type="project" value="InterPro"/>
</dbReference>
<evidence type="ECO:0000256" key="1">
    <source>
        <dbReference type="ARBA" id="ARBA00005820"/>
    </source>
</evidence>